<evidence type="ECO:0000259" key="11">
    <source>
        <dbReference type="SMART" id="SM00642"/>
    </source>
</evidence>
<dbReference type="Proteomes" id="UP001596161">
    <property type="component" value="Unassembled WGS sequence"/>
</dbReference>
<keyword evidence="8 10" id="KW-0320">Glycogen biosynthesis</keyword>
<evidence type="ECO:0000256" key="3">
    <source>
        <dbReference type="ARBA" id="ARBA00004964"/>
    </source>
</evidence>
<dbReference type="GO" id="GO:0003844">
    <property type="term" value="F:1,4-alpha-glucan branching enzyme activity"/>
    <property type="evidence" value="ECO:0007669"/>
    <property type="project" value="UniProtKB-EC"/>
</dbReference>
<sequence>MAKRTKKAETATGQNAAQGLVEKVLDIILEDAPSLHKTPDTQAEEHCTRFSEFDIHLFREGKHYKLYDKLGAHLMTFKGQKGTYFALWAPNAEAVSVIGNFNHWRPGEYNLQPRFDHSGIWEGFFPGIGHGELYKYHIRSHHNGFEVAKADPFGYLCEEPPRTASIVWDIQYSWNDKKWLQNRSKCAGKPQPYSVYEMHLGSWKRVPEEGNRHLTYLELARELPEYLQELGFTHVEFMPVMEHPFYGSWGYQVTGYFAPSSRYGSPQDFMYLINALHEAGIGVILDWVPSHFPSDEHGLVYFDGTHLYEHADPRKGFHPDWKSYIFNYGRNEVKSFLISNALFWIEKYHADGLRVDAVASMLYLDYSRNHGEWIPNEHGGRENLEAIAFIREFNDAIQQAHPDAITIAEESTAFPGVSRPAYIGGLGFNMKWMMGWMHDTLHYLEMEPIFRQYHQGQITFSIIYAFAENFMLPLSHDEVVYGKGALVRKMPGDEWQQFANLRMLYGYMYGHPGAKLLFMGGEFGQTSEWAHESSLEWHLTQYPLHNGVQVLLQKLNHIYKHEKALYERSFEAEGFEWVDFHDAANSVISFLRKGKSDKEQILIVCNFTPVPRENYRIGVPKKGCWDEIFNSDATEYGGSGVINGIDLKAENFPMHGRDFSLSLTLPPLGVIYLKYRK</sequence>
<dbReference type="EC" id="2.4.1.18" evidence="10"/>
<comment type="similarity">
    <text evidence="4 10">Belongs to the glycosyl hydrolase 13 family. GlgB subfamily.</text>
</comment>
<keyword evidence="5 10" id="KW-0321">Glycogen metabolism</keyword>
<feature type="active site" description="Nucleophile" evidence="10">
    <location>
        <position position="356"/>
    </location>
</feature>
<proteinExistence type="inferred from homology"/>
<dbReference type="NCBIfam" id="NF003811">
    <property type="entry name" value="PRK05402.1"/>
    <property type="match status" value="1"/>
</dbReference>
<accession>A0ABW0E9D6</accession>
<comment type="subunit">
    <text evidence="10">Monomer.</text>
</comment>
<dbReference type="Gene3D" id="3.20.20.80">
    <property type="entry name" value="Glycosidases"/>
    <property type="match status" value="1"/>
</dbReference>
<evidence type="ECO:0000256" key="2">
    <source>
        <dbReference type="ARBA" id="ARBA00002953"/>
    </source>
</evidence>
<dbReference type="EMBL" id="JBHSKT010000003">
    <property type="protein sequence ID" value="MFC5270206.1"/>
    <property type="molecule type" value="Genomic_DNA"/>
</dbReference>
<dbReference type="InterPro" id="IPR014756">
    <property type="entry name" value="Ig_E-set"/>
</dbReference>
<evidence type="ECO:0000313" key="13">
    <source>
        <dbReference type="Proteomes" id="UP001596161"/>
    </source>
</evidence>
<dbReference type="InterPro" id="IPR006407">
    <property type="entry name" value="GlgB"/>
</dbReference>
<evidence type="ECO:0000256" key="9">
    <source>
        <dbReference type="ARBA" id="ARBA00023277"/>
    </source>
</evidence>
<dbReference type="InterPro" id="IPR006048">
    <property type="entry name" value="A-amylase/branching_C"/>
</dbReference>
<evidence type="ECO:0000256" key="4">
    <source>
        <dbReference type="ARBA" id="ARBA00009000"/>
    </source>
</evidence>
<evidence type="ECO:0000256" key="7">
    <source>
        <dbReference type="ARBA" id="ARBA00022679"/>
    </source>
</evidence>
<dbReference type="InterPro" id="IPR004193">
    <property type="entry name" value="Glyco_hydro_13_N"/>
</dbReference>
<name>A0ABW0E9D6_9BACT</name>
<dbReference type="InterPro" id="IPR044143">
    <property type="entry name" value="GlgB_N_E_set_prok"/>
</dbReference>
<dbReference type="CDD" id="cd02855">
    <property type="entry name" value="E_set_GBE_prok_N"/>
    <property type="match status" value="1"/>
</dbReference>
<evidence type="ECO:0000256" key="8">
    <source>
        <dbReference type="ARBA" id="ARBA00023056"/>
    </source>
</evidence>
<dbReference type="NCBIfam" id="TIGR01515">
    <property type="entry name" value="branching_enzym"/>
    <property type="match status" value="1"/>
</dbReference>
<evidence type="ECO:0000256" key="5">
    <source>
        <dbReference type="ARBA" id="ARBA00022600"/>
    </source>
</evidence>
<evidence type="ECO:0000256" key="1">
    <source>
        <dbReference type="ARBA" id="ARBA00000826"/>
    </source>
</evidence>
<evidence type="ECO:0000313" key="12">
    <source>
        <dbReference type="EMBL" id="MFC5270206.1"/>
    </source>
</evidence>
<protein>
    <recommendedName>
        <fullName evidence="10">1,4-alpha-glucan branching enzyme GlgB</fullName>
        <ecNumber evidence="10">2.4.1.18</ecNumber>
    </recommendedName>
    <alternativeName>
        <fullName evidence="10">1,4-alpha-D-glucan:1,4-alpha-D-glucan 6-glucosyl-transferase</fullName>
    </alternativeName>
    <alternativeName>
        <fullName evidence="10">Alpha-(1-&gt;4)-glucan branching enzyme</fullName>
    </alternativeName>
    <alternativeName>
        <fullName evidence="10">Glycogen branching enzyme</fullName>
        <shortName evidence="10">BE</shortName>
    </alternativeName>
</protein>
<dbReference type="InterPro" id="IPR037439">
    <property type="entry name" value="Branching_enzy"/>
</dbReference>
<dbReference type="Pfam" id="PF00128">
    <property type="entry name" value="Alpha-amylase"/>
    <property type="match status" value="1"/>
</dbReference>
<organism evidence="12 13">
    <name type="scientific">Adhaeribacter terreus</name>
    <dbReference type="NCBI Taxonomy" id="529703"/>
    <lineage>
        <taxon>Bacteria</taxon>
        <taxon>Pseudomonadati</taxon>
        <taxon>Bacteroidota</taxon>
        <taxon>Cytophagia</taxon>
        <taxon>Cytophagales</taxon>
        <taxon>Hymenobacteraceae</taxon>
        <taxon>Adhaeribacter</taxon>
    </lineage>
</organism>
<keyword evidence="9 10" id="KW-0119">Carbohydrate metabolism</keyword>
<dbReference type="InterPro" id="IPR017853">
    <property type="entry name" value="GH"/>
</dbReference>
<keyword evidence="6 10" id="KW-0328">Glycosyltransferase</keyword>
<dbReference type="PANTHER" id="PTHR43651">
    <property type="entry name" value="1,4-ALPHA-GLUCAN-BRANCHING ENZYME"/>
    <property type="match status" value="1"/>
</dbReference>
<keyword evidence="7 10" id="KW-0808">Transferase</keyword>
<evidence type="ECO:0000256" key="10">
    <source>
        <dbReference type="HAMAP-Rule" id="MF_00685"/>
    </source>
</evidence>
<dbReference type="InterPro" id="IPR006047">
    <property type="entry name" value="GH13_cat_dom"/>
</dbReference>
<dbReference type="Gene3D" id="2.60.40.1180">
    <property type="entry name" value="Golgi alpha-mannosidase II"/>
    <property type="match status" value="1"/>
</dbReference>
<feature type="domain" description="Glycosyl hydrolase family 13 catalytic" evidence="11">
    <location>
        <begin position="197"/>
        <end position="545"/>
    </location>
</feature>
<keyword evidence="13" id="KW-1185">Reference proteome</keyword>
<dbReference type="SMART" id="SM00642">
    <property type="entry name" value="Aamy"/>
    <property type="match status" value="1"/>
</dbReference>
<dbReference type="InterPro" id="IPR013783">
    <property type="entry name" value="Ig-like_fold"/>
</dbReference>
<reference evidence="13" key="1">
    <citation type="journal article" date="2019" name="Int. J. Syst. Evol. Microbiol.">
        <title>The Global Catalogue of Microorganisms (GCM) 10K type strain sequencing project: providing services to taxonomists for standard genome sequencing and annotation.</title>
        <authorList>
            <consortium name="The Broad Institute Genomics Platform"/>
            <consortium name="The Broad Institute Genome Sequencing Center for Infectious Disease"/>
            <person name="Wu L."/>
            <person name="Ma J."/>
        </authorList>
    </citation>
    <scope>NUCLEOTIDE SEQUENCE [LARGE SCALE GENOMIC DNA]</scope>
    <source>
        <strain evidence="13">KACC 12602</strain>
    </source>
</reference>
<dbReference type="PIRSF" id="PIRSF000463">
    <property type="entry name" value="GlgB"/>
    <property type="match status" value="1"/>
</dbReference>
<dbReference type="SUPFAM" id="SSF81296">
    <property type="entry name" value="E set domains"/>
    <property type="match status" value="1"/>
</dbReference>
<comment type="function">
    <text evidence="2 10">Catalyzes the formation of the alpha-1,6-glucosidic linkages in glycogen by scission of a 1,4-alpha-linked oligosaccharide from growing alpha-1,4-glucan chains and the subsequent attachment of the oligosaccharide to the alpha-1,6 position.</text>
</comment>
<comment type="pathway">
    <text evidence="3 10">Glycan biosynthesis; glycogen biosynthesis.</text>
</comment>
<dbReference type="NCBIfam" id="NF008967">
    <property type="entry name" value="PRK12313.1"/>
    <property type="match status" value="1"/>
</dbReference>
<comment type="catalytic activity">
    <reaction evidence="1 10">
        <text>Transfers a segment of a (1-&gt;4)-alpha-D-glucan chain to a primary hydroxy group in a similar glucan chain.</text>
        <dbReference type="EC" id="2.4.1.18"/>
    </reaction>
</comment>
<evidence type="ECO:0000256" key="6">
    <source>
        <dbReference type="ARBA" id="ARBA00022676"/>
    </source>
</evidence>
<dbReference type="SUPFAM" id="SSF51011">
    <property type="entry name" value="Glycosyl hydrolase domain"/>
    <property type="match status" value="1"/>
</dbReference>
<dbReference type="SUPFAM" id="SSF51445">
    <property type="entry name" value="(Trans)glycosidases"/>
    <property type="match status" value="1"/>
</dbReference>
<dbReference type="Gene3D" id="2.60.40.10">
    <property type="entry name" value="Immunoglobulins"/>
    <property type="match status" value="1"/>
</dbReference>
<dbReference type="HAMAP" id="MF_00685">
    <property type="entry name" value="GlgB"/>
    <property type="match status" value="1"/>
</dbReference>
<dbReference type="PANTHER" id="PTHR43651:SF3">
    <property type="entry name" value="1,4-ALPHA-GLUCAN-BRANCHING ENZYME"/>
    <property type="match status" value="1"/>
</dbReference>
<dbReference type="Pfam" id="PF02922">
    <property type="entry name" value="CBM_48"/>
    <property type="match status" value="1"/>
</dbReference>
<feature type="active site" description="Proton donor" evidence="10">
    <location>
        <position position="409"/>
    </location>
</feature>
<dbReference type="RefSeq" id="WP_378016578.1">
    <property type="nucleotide sequence ID" value="NZ_JBHSKT010000003.1"/>
</dbReference>
<comment type="caution">
    <text evidence="12">The sequence shown here is derived from an EMBL/GenBank/DDBJ whole genome shotgun (WGS) entry which is preliminary data.</text>
</comment>
<dbReference type="CDD" id="cd11322">
    <property type="entry name" value="AmyAc_Glg_BE"/>
    <property type="match status" value="1"/>
</dbReference>
<dbReference type="InterPro" id="IPR013780">
    <property type="entry name" value="Glyco_hydro_b"/>
</dbReference>
<gene>
    <name evidence="10 12" type="primary">glgB</name>
    <name evidence="12" type="ORF">ACFPIB_06265</name>
</gene>
<dbReference type="Pfam" id="PF02806">
    <property type="entry name" value="Alpha-amylase_C"/>
    <property type="match status" value="1"/>
</dbReference>